<feature type="domain" description="CMP/dCMP-type deaminase" evidence="2">
    <location>
        <begin position="73"/>
        <end position="241"/>
    </location>
</feature>
<dbReference type="PANTHER" id="PTHR11079:SF179">
    <property type="entry name" value="TRNA(ADENINE(34)) DEAMINASE, CHLOROPLASTIC"/>
    <property type="match status" value="1"/>
</dbReference>
<evidence type="ECO:0000259" key="2">
    <source>
        <dbReference type="Pfam" id="PF00383"/>
    </source>
</evidence>
<dbReference type="Proteomes" id="UP000001449">
    <property type="component" value="Chromosome 8"/>
</dbReference>
<dbReference type="STRING" id="35128.B8C6U6"/>
<dbReference type="SUPFAM" id="SSF53927">
    <property type="entry name" value="Cytidine deaminase-like"/>
    <property type="match status" value="1"/>
</dbReference>
<organism evidence="3 4">
    <name type="scientific">Thalassiosira pseudonana</name>
    <name type="common">Marine diatom</name>
    <name type="synonym">Cyclotella nana</name>
    <dbReference type="NCBI Taxonomy" id="35128"/>
    <lineage>
        <taxon>Eukaryota</taxon>
        <taxon>Sar</taxon>
        <taxon>Stramenopiles</taxon>
        <taxon>Ochrophyta</taxon>
        <taxon>Bacillariophyta</taxon>
        <taxon>Coscinodiscophyceae</taxon>
        <taxon>Thalassiosirophycidae</taxon>
        <taxon>Thalassiosirales</taxon>
        <taxon>Thalassiosiraceae</taxon>
        <taxon>Thalassiosira</taxon>
    </lineage>
</organism>
<name>B8C6U6_THAPS</name>
<accession>B8C6U6</accession>
<dbReference type="InterPro" id="IPR002125">
    <property type="entry name" value="CMP_dCMP_dom"/>
</dbReference>
<dbReference type="HOGENOM" id="CLU_974832_0_0_1"/>
<dbReference type="InterPro" id="IPR016193">
    <property type="entry name" value="Cytidine_deaminase-like"/>
</dbReference>
<sequence>MLGNLSRVMSYNRKKQRLCPTMASASSVSSVAITNITTYPTSSSSSQPSRTANGPLSPYEHYLTIYQSCPNLSEDENFMDIVMIITRTSKLRQGSMGCIIVKPSTQDMPADTTNCKDAENKTRKNATIDDATTAPEANNYTDYILGRIIAAATNTSLFKEGDSDVHAEINAIGQVAKQIFAQQSHDTQTTKSIPNSQTHQQTKHPTMQSMASTLGATAYITMPPCKKCFGALYASGITRIVSRKPAPQSLLGDAAEKTGIEMGSLTREQGEKQRERLDYLFSKIDS</sequence>
<dbReference type="Gene3D" id="3.40.140.10">
    <property type="entry name" value="Cytidine Deaminase, domain 2"/>
    <property type="match status" value="1"/>
</dbReference>
<dbReference type="Pfam" id="PF00383">
    <property type="entry name" value="dCMP_cyt_deam_1"/>
    <property type="match status" value="1"/>
</dbReference>
<dbReference type="PaxDb" id="35128-Thaps7550"/>
<keyword evidence="4" id="KW-1185">Reference proteome</keyword>
<dbReference type="EMBL" id="CM000644">
    <property type="protein sequence ID" value="EED90631.1"/>
    <property type="molecule type" value="Genomic_DNA"/>
</dbReference>
<reference evidence="3 4" key="1">
    <citation type="journal article" date="2004" name="Science">
        <title>The genome of the diatom Thalassiosira pseudonana: ecology, evolution, and metabolism.</title>
        <authorList>
            <person name="Armbrust E.V."/>
            <person name="Berges J.A."/>
            <person name="Bowler C."/>
            <person name="Green B.R."/>
            <person name="Martinez D."/>
            <person name="Putnam N.H."/>
            <person name="Zhou S."/>
            <person name="Allen A.E."/>
            <person name="Apt K.E."/>
            <person name="Bechner M."/>
            <person name="Brzezinski M.A."/>
            <person name="Chaal B.K."/>
            <person name="Chiovitti A."/>
            <person name="Davis A.K."/>
            <person name="Demarest M.S."/>
            <person name="Detter J.C."/>
            <person name="Glavina T."/>
            <person name="Goodstein D."/>
            <person name="Hadi M.Z."/>
            <person name="Hellsten U."/>
            <person name="Hildebrand M."/>
            <person name="Jenkins B.D."/>
            <person name="Jurka J."/>
            <person name="Kapitonov V.V."/>
            <person name="Kroger N."/>
            <person name="Lau W.W."/>
            <person name="Lane T.W."/>
            <person name="Larimer F.W."/>
            <person name="Lippmeier J.C."/>
            <person name="Lucas S."/>
            <person name="Medina M."/>
            <person name="Montsant A."/>
            <person name="Obornik M."/>
            <person name="Parker M.S."/>
            <person name="Palenik B."/>
            <person name="Pazour G.J."/>
            <person name="Richardson P.M."/>
            <person name="Rynearson T.A."/>
            <person name="Saito M.A."/>
            <person name="Schwartz D.C."/>
            <person name="Thamatrakoln K."/>
            <person name="Valentin K."/>
            <person name="Vardi A."/>
            <person name="Wilkerson F.P."/>
            <person name="Rokhsar D.S."/>
        </authorList>
    </citation>
    <scope>NUCLEOTIDE SEQUENCE [LARGE SCALE GENOMIC DNA]</scope>
    <source>
        <strain evidence="3 4">CCMP1335</strain>
    </source>
</reference>
<dbReference type="KEGG" id="tps:THAPSDRAFT_7550"/>
<protein>
    <recommendedName>
        <fullName evidence="2">CMP/dCMP-type deaminase domain-containing protein</fullName>
    </recommendedName>
</protein>
<evidence type="ECO:0000313" key="4">
    <source>
        <dbReference type="Proteomes" id="UP000001449"/>
    </source>
</evidence>
<evidence type="ECO:0000313" key="3">
    <source>
        <dbReference type="EMBL" id="EED90631.1"/>
    </source>
</evidence>
<feature type="region of interest" description="Disordered" evidence="1">
    <location>
        <begin position="184"/>
        <end position="204"/>
    </location>
</feature>
<dbReference type="GO" id="GO:0008251">
    <property type="term" value="F:tRNA-specific adenosine deaminase activity"/>
    <property type="evidence" value="ECO:0000318"/>
    <property type="project" value="GO_Central"/>
</dbReference>
<dbReference type="InParanoid" id="B8C6U6"/>
<proteinExistence type="predicted"/>
<reference evidence="3 4" key="2">
    <citation type="journal article" date="2008" name="Nature">
        <title>The Phaeodactylum genome reveals the evolutionary history of diatom genomes.</title>
        <authorList>
            <person name="Bowler C."/>
            <person name="Allen A.E."/>
            <person name="Badger J.H."/>
            <person name="Grimwood J."/>
            <person name="Jabbari K."/>
            <person name="Kuo A."/>
            <person name="Maheswari U."/>
            <person name="Martens C."/>
            <person name="Maumus F."/>
            <person name="Otillar R.P."/>
            <person name="Rayko E."/>
            <person name="Salamov A."/>
            <person name="Vandepoele K."/>
            <person name="Beszteri B."/>
            <person name="Gruber A."/>
            <person name="Heijde M."/>
            <person name="Katinka M."/>
            <person name="Mock T."/>
            <person name="Valentin K."/>
            <person name="Verret F."/>
            <person name="Berges J.A."/>
            <person name="Brownlee C."/>
            <person name="Cadoret J.P."/>
            <person name="Chiovitti A."/>
            <person name="Choi C.J."/>
            <person name="Coesel S."/>
            <person name="De Martino A."/>
            <person name="Detter J.C."/>
            <person name="Durkin C."/>
            <person name="Falciatore A."/>
            <person name="Fournet J."/>
            <person name="Haruta M."/>
            <person name="Huysman M.J."/>
            <person name="Jenkins B.D."/>
            <person name="Jiroutova K."/>
            <person name="Jorgensen R.E."/>
            <person name="Joubert Y."/>
            <person name="Kaplan A."/>
            <person name="Kroger N."/>
            <person name="Kroth P.G."/>
            <person name="La Roche J."/>
            <person name="Lindquist E."/>
            <person name="Lommer M."/>
            <person name="Martin-Jezequel V."/>
            <person name="Lopez P.J."/>
            <person name="Lucas S."/>
            <person name="Mangogna M."/>
            <person name="McGinnis K."/>
            <person name="Medlin L.K."/>
            <person name="Montsant A."/>
            <person name="Oudot-Le Secq M.P."/>
            <person name="Napoli C."/>
            <person name="Obornik M."/>
            <person name="Parker M.S."/>
            <person name="Petit J.L."/>
            <person name="Porcel B.M."/>
            <person name="Poulsen N."/>
            <person name="Robison M."/>
            <person name="Rychlewski L."/>
            <person name="Rynearson T.A."/>
            <person name="Schmutz J."/>
            <person name="Shapiro H."/>
            <person name="Siaut M."/>
            <person name="Stanley M."/>
            <person name="Sussman M.R."/>
            <person name="Taylor A.R."/>
            <person name="Vardi A."/>
            <person name="von Dassow P."/>
            <person name="Vyverman W."/>
            <person name="Willis A."/>
            <person name="Wyrwicz L.S."/>
            <person name="Rokhsar D.S."/>
            <person name="Weissenbach J."/>
            <person name="Armbrust E.V."/>
            <person name="Green B.R."/>
            <person name="Van de Peer Y."/>
            <person name="Grigoriev I.V."/>
        </authorList>
    </citation>
    <scope>NUCLEOTIDE SEQUENCE [LARGE SCALE GENOMIC DNA]</scope>
    <source>
        <strain evidence="3 4">CCMP1335</strain>
    </source>
</reference>
<dbReference type="RefSeq" id="XP_002291780.1">
    <property type="nucleotide sequence ID" value="XM_002291744.1"/>
</dbReference>
<dbReference type="eggNOG" id="ENOG502S8JJ">
    <property type="taxonomic scope" value="Eukaryota"/>
</dbReference>
<dbReference type="GeneID" id="7450159"/>
<gene>
    <name evidence="3" type="ORF">THAPSDRAFT_7550</name>
</gene>
<dbReference type="AlphaFoldDB" id="B8C6U6"/>
<dbReference type="GO" id="GO:0002100">
    <property type="term" value="P:tRNA wobble adenosine to inosine editing"/>
    <property type="evidence" value="ECO:0000318"/>
    <property type="project" value="GO_Central"/>
</dbReference>
<dbReference type="PANTHER" id="PTHR11079">
    <property type="entry name" value="CYTOSINE DEAMINASE FAMILY MEMBER"/>
    <property type="match status" value="1"/>
</dbReference>
<evidence type="ECO:0000256" key="1">
    <source>
        <dbReference type="SAM" id="MobiDB-lite"/>
    </source>
</evidence>